<protein>
    <recommendedName>
        <fullName evidence="2">N-acetyltransferase domain-containing protein</fullName>
    </recommendedName>
</protein>
<sequence>MIEVCQLEVESELLNRKVLSLGDNISAIDYSVSEDEIIKKYNPGYIQIMLDSDDLKNINSYEDSGFRFAEFRLFRYLRTANLFVSSKSYYPYKIELINGEERIEDALIILNQCKRDDRFSIDPTIPDGFAKKRLELYIRKSFMSFPEVFALGLINNNTGELVAFKTGKYISKSHVLYFYSYIAENREFQKFSVMLENGVLEFLINQKVSYIEAVTSCLNIAELNESLKESGYSVNKTMVLLRKIFT</sequence>
<accession>A0A644VFK3</accession>
<gene>
    <name evidence="1" type="ORF">SDC9_36042</name>
</gene>
<comment type="caution">
    <text evidence="1">The sequence shown here is derived from an EMBL/GenBank/DDBJ whole genome shotgun (WGS) entry which is preliminary data.</text>
</comment>
<proteinExistence type="predicted"/>
<organism evidence="1">
    <name type="scientific">bioreactor metagenome</name>
    <dbReference type="NCBI Taxonomy" id="1076179"/>
    <lineage>
        <taxon>unclassified sequences</taxon>
        <taxon>metagenomes</taxon>
        <taxon>ecological metagenomes</taxon>
    </lineage>
</organism>
<dbReference type="EMBL" id="VSSQ01000292">
    <property type="protein sequence ID" value="MPL89997.1"/>
    <property type="molecule type" value="Genomic_DNA"/>
</dbReference>
<evidence type="ECO:0000313" key="1">
    <source>
        <dbReference type="EMBL" id="MPL89997.1"/>
    </source>
</evidence>
<name>A0A644VFK3_9ZZZZ</name>
<dbReference type="Gene3D" id="3.40.630.30">
    <property type="match status" value="1"/>
</dbReference>
<reference evidence="1" key="1">
    <citation type="submission" date="2019-08" db="EMBL/GenBank/DDBJ databases">
        <authorList>
            <person name="Kucharzyk K."/>
            <person name="Murdoch R.W."/>
            <person name="Higgins S."/>
            <person name="Loffler F."/>
        </authorList>
    </citation>
    <scope>NUCLEOTIDE SEQUENCE</scope>
</reference>
<evidence type="ECO:0008006" key="2">
    <source>
        <dbReference type="Google" id="ProtNLM"/>
    </source>
</evidence>
<dbReference type="AlphaFoldDB" id="A0A644VFK3"/>